<keyword evidence="2" id="KW-0472">Membrane</keyword>
<feature type="compositionally biased region" description="Low complexity" evidence="1">
    <location>
        <begin position="154"/>
        <end position="173"/>
    </location>
</feature>
<accession>A0ABT6A722</accession>
<protein>
    <submittedName>
        <fullName evidence="3">Uncharacterized protein</fullName>
    </submittedName>
</protein>
<proteinExistence type="predicted"/>
<organism evidence="3 4">
    <name type="scientific">Streptomyces tropicalis</name>
    <dbReference type="NCBI Taxonomy" id="3034234"/>
    <lineage>
        <taxon>Bacteria</taxon>
        <taxon>Bacillati</taxon>
        <taxon>Actinomycetota</taxon>
        <taxon>Actinomycetes</taxon>
        <taxon>Kitasatosporales</taxon>
        <taxon>Streptomycetaceae</taxon>
        <taxon>Streptomyces</taxon>
    </lineage>
</organism>
<name>A0ABT6A722_9ACTN</name>
<gene>
    <name evidence="3" type="ORF">P3H78_16395</name>
</gene>
<evidence type="ECO:0000313" key="4">
    <source>
        <dbReference type="Proteomes" id="UP001221150"/>
    </source>
</evidence>
<evidence type="ECO:0000256" key="2">
    <source>
        <dbReference type="SAM" id="Phobius"/>
    </source>
</evidence>
<dbReference type="RefSeq" id="WP_276109723.1">
    <property type="nucleotide sequence ID" value="NZ_JARJBB010000007.1"/>
</dbReference>
<sequence>MTYKISSVSMRQRLCPKSLLGRMTAPVRFVVWGLMPVGALMGGVLGQTLGPRQAMWIGVLGELAASLPILLSPVRIMHDLPPTLDDAPEQADDMAAAAWTGHRDRMVRTRVRRRAFRPAPRRTPSPGPGAAGGPSEACTPSDRREHRPTGIHVTRGTATSTRRRTTGSPPSSGARGRPCKGELIAVDGQLLAGRNPTQKGPAIAGPFFS</sequence>
<feature type="region of interest" description="Disordered" evidence="1">
    <location>
        <begin position="108"/>
        <end position="209"/>
    </location>
</feature>
<dbReference type="Proteomes" id="UP001221150">
    <property type="component" value="Unassembled WGS sequence"/>
</dbReference>
<keyword evidence="4" id="KW-1185">Reference proteome</keyword>
<comment type="caution">
    <text evidence="3">The sequence shown here is derived from an EMBL/GenBank/DDBJ whole genome shotgun (WGS) entry which is preliminary data.</text>
</comment>
<keyword evidence="2" id="KW-1133">Transmembrane helix</keyword>
<feature type="transmembrane region" description="Helical" evidence="2">
    <location>
        <begin position="20"/>
        <end position="41"/>
    </location>
</feature>
<reference evidence="3 4" key="1">
    <citation type="submission" date="2023-03" db="EMBL/GenBank/DDBJ databases">
        <title>Draft genome sequence of Streptomyces sp. K1PA1 isolated from peat swamp forest in Thailand.</title>
        <authorList>
            <person name="Klaysubun C."/>
            <person name="Duangmal K."/>
        </authorList>
    </citation>
    <scope>NUCLEOTIDE SEQUENCE [LARGE SCALE GENOMIC DNA]</scope>
    <source>
        <strain evidence="3 4">K1PA1</strain>
    </source>
</reference>
<feature type="compositionally biased region" description="Basic residues" evidence="1">
    <location>
        <begin position="108"/>
        <end position="120"/>
    </location>
</feature>
<dbReference type="EMBL" id="JARJBB010000007">
    <property type="protein sequence ID" value="MDF3300171.1"/>
    <property type="molecule type" value="Genomic_DNA"/>
</dbReference>
<keyword evidence="2" id="KW-0812">Transmembrane</keyword>
<evidence type="ECO:0000256" key="1">
    <source>
        <dbReference type="SAM" id="MobiDB-lite"/>
    </source>
</evidence>
<evidence type="ECO:0000313" key="3">
    <source>
        <dbReference type="EMBL" id="MDF3300171.1"/>
    </source>
</evidence>